<keyword evidence="1" id="KW-1133">Transmembrane helix</keyword>
<comment type="caution">
    <text evidence="3">The sequence shown here is derived from an EMBL/GenBank/DDBJ whole genome shotgun (WGS) entry which is preliminary data.</text>
</comment>
<dbReference type="PANTHER" id="PTHR43111">
    <property type="entry name" value="ALDEHYDE DEHYDROGENASE B-RELATED"/>
    <property type="match status" value="1"/>
</dbReference>
<evidence type="ECO:0000256" key="1">
    <source>
        <dbReference type="SAM" id="Phobius"/>
    </source>
</evidence>
<keyword evidence="1" id="KW-0812">Transmembrane</keyword>
<gene>
    <name evidence="3" type="ORF">E8E13_010003</name>
</gene>
<dbReference type="SUPFAM" id="SSF53720">
    <property type="entry name" value="ALDH-like"/>
    <property type="match status" value="1"/>
</dbReference>
<dbReference type="InterPro" id="IPR016163">
    <property type="entry name" value="Ald_DH_C"/>
</dbReference>
<accession>A0A9P4TI25</accession>
<keyword evidence="4" id="KW-1185">Reference proteome</keyword>
<dbReference type="AlphaFoldDB" id="A0A9P4TI25"/>
<protein>
    <recommendedName>
        <fullName evidence="2">Aldehyde dehydrogenase domain-containing protein</fullName>
    </recommendedName>
</protein>
<dbReference type="OrthoDB" id="5596991at2759"/>
<dbReference type="InterPro" id="IPR016161">
    <property type="entry name" value="Ald_DH/histidinol_DH"/>
</dbReference>
<feature type="transmembrane region" description="Helical" evidence="1">
    <location>
        <begin position="466"/>
        <end position="489"/>
    </location>
</feature>
<evidence type="ECO:0000313" key="3">
    <source>
        <dbReference type="EMBL" id="KAF3004381.1"/>
    </source>
</evidence>
<dbReference type="GO" id="GO:0016620">
    <property type="term" value="F:oxidoreductase activity, acting on the aldehyde or oxo group of donors, NAD or NADP as acceptor"/>
    <property type="evidence" value="ECO:0007669"/>
    <property type="project" value="InterPro"/>
</dbReference>
<dbReference type="EMBL" id="SWKU01000008">
    <property type="protein sequence ID" value="KAF3004381.1"/>
    <property type="molecule type" value="Genomic_DNA"/>
</dbReference>
<keyword evidence="1" id="KW-0472">Membrane</keyword>
<dbReference type="Pfam" id="PF00171">
    <property type="entry name" value="Aldedh"/>
    <property type="match status" value="1"/>
</dbReference>
<dbReference type="InterPro" id="IPR016162">
    <property type="entry name" value="Ald_DH_N"/>
</dbReference>
<dbReference type="Gene3D" id="3.40.309.10">
    <property type="entry name" value="Aldehyde Dehydrogenase, Chain A, domain 2"/>
    <property type="match status" value="1"/>
</dbReference>
<organism evidence="3 4">
    <name type="scientific">Curvularia kusanoi</name>
    <name type="common">Cochliobolus kusanoi</name>
    <dbReference type="NCBI Taxonomy" id="90978"/>
    <lineage>
        <taxon>Eukaryota</taxon>
        <taxon>Fungi</taxon>
        <taxon>Dikarya</taxon>
        <taxon>Ascomycota</taxon>
        <taxon>Pezizomycotina</taxon>
        <taxon>Dothideomycetes</taxon>
        <taxon>Pleosporomycetidae</taxon>
        <taxon>Pleosporales</taxon>
        <taxon>Pleosporineae</taxon>
        <taxon>Pleosporaceae</taxon>
        <taxon>Curvularia</taxon>
    </lineage>
</organism>
<reference evidence="3" key="1">
    <citation type="submission" date="2019-04" db="EMBL/GenBank/DDBJ databases">
        <title>Sequencing of skin fungus with MAO and IRED activity.</title>
        <authorList>
            <person name="Marsaioli A.J."/>
            <person name="Bonatto J.M.C."/>
            <person name="Reis Junior O."/>
        </authorList>
    </citation>
    <scope>NUCLEOTIDE SEQUENCE</scope>
    <source>
        <strain evidence="3">30M1</strain>
    </source>
</reference>
<feature type="domain" description="Aldehyde dehydrogenase" evidence="2">
    <location>
        <begin position="5"/>
        <end position="254"/>
    </location>
</feature>
<evidence type="ECO:0000259" key="2">
    <source>
        <dbReference type="Pfam" id="PF00171"/>
    </source>
</evidence>
<dbReference type="Gene3D" id="3.40.605.10">
    <property type="entry name" value="Aldehyde Dehydrogenase, Chain A, domain 1"/>
    <property type="match status" value="1"/>
</dbReference>
<sequence length="499" mass="53542">MADSAIAQLHATALTARCHNAFFRQKQLKSLHDGLRQDSNTLKDALKADTRVSDVQATVEVAAALELVKEHHASIDPAKELDSEYRVANGKDAGDQTKPWGVVYIEPQQNHTPLFSTISALSAALAAGNCVALKLENNLRALPTLLRTILSQAIEADTFAIVSSTPSQESLAPCFQVLQETAVQQPTHNQLASPHTKVVAIVDRTADLASAAENLVTARFNFGGTSPYAPDLIFVNEYVKKDFLEHVLKYVNSILAEYSDYDSLNSSPKSPPHQKASLTSSALQTLQASTSWRINIVTQGAAAAVVDLSNLSALPAKSTDPIFAVSSITSLEHAISVIDEASTTGGEQLLAGYYFGTAATGKYLSQFISADLSVVNHIPYRLLLGPAAPAYHAIDIDARYTVSQFSRAAPAYIAPSALHTQLDTLLHDIPKARNPLLAKALASATEEIKEKKRAEWIAIGYFEQGILIGLGVYGVPLLACIGTGLFFGVRAGLRRFAVI</sequence>
<dbReference type="Proteomes" id="UP000801428">
    <property type="component" value="Unassembled WGS sequence"/>
</dbReference>
<dbReference type="PANTHER" id="PTHR43111:SF1">
    <property type="entry name" value="ALDEHYDE DEHYDROGENASE B-RELATED"/>
    <property type="match status" value="1"/>
</dbReference>
<evidence type="ECO:0000313" key="4">
    <source>
        <dbReference type="Proteomes" id="UP000801428"/>
    </source>
</evidence>
<name>A0A9P4TI25_CURKU</name>
<dbReference type="InterPro" id="IPR015590">
    <property type="entry name" value="Aldehyde_DH_dom"/>
</dbReference>
<proteinExistence type="predicted"/>